<evidence type="ECO:0000313" key="3">
    <source>
        <dbReference type="EMBL" id="KAK1660237.1"/>
    </source>
</evidence>
<dbReference type="GO" id="GO:0050220">
    <property type="term" value="F:prostaglandin-E synthase activity"/>
    <property type="evidence" value="ECO:0007669"/>
    <property type="project" value="TreeGrafter"/>
</dbReference>
<evidence type="ECO:0000256" key="2">
    <source>
        <dbReference type="SAM" id="SignalP"/>
    </source>
</evidence>
<accession>A0AAD8SKZ2</accession>
<comment type="caution">
    <text evidence="3">The sequence shown here is derived from an EMBL/GenBank/DDBJ whole genome shotgun (WGS) entry which is preliminary data.</text>
</comment>
<dbReference type="Gene3D" id="3.40.30.10">
    <property type="entry name" value="Glutaredoxin"/>
    <property type="match status" value="1"/>
</dbReference>
<dbReference type="PANTHER" id="PTHR12782">
    <property type="entry name" value="MICROSOMAL PROSTAGLANDIN E SYNTHASE-2"/>
    <property type="match status" value="1"/>
</dbReference>
<reference evidence="3" key="1">
    <citation type="submission" date="2023-07" db="EMBL/GenBank/DDBJ databases">
        <title>A chromosome-level genome assembly of Lolium multiflorum.</title>
        <authorList>
            <person name="Chen Y."/>
            <person name="Copetti D."/>
            <person name="Kolliker R."/>
            <person name="Studer B."/>
        </authorList>
    </citation>
    <scope>NUCLEOTIDE SEQUENCE</scope>
    <source>
        <strain evidence="3">02402/16</strain>
        <tissue evidence="3">Leaf</tissue>
    </source>
</reference>
<dbReference type="InterPro" id="IPR011767">
    <property type="entry name" value="GLR_AS"/>
</dbReference>
<name>A0AAD8SKZ2_LOLMU</name>
<sequence>MRSLRAAHSLASRSLLLSARALHGATASPAASAEAAGGGRWGNNPPPPSPAPSSRALQGGIAGSVSFSLTFATVAAAEVQAKERLPADLLPHNVVLYQYQACPFCNKVRGEINFPITHFRFGAQQYLEMVFDS</sequence>
<dbReference type="EMBL" id="JAUUTY010000003">
    <property type="protein sequence ID" value="KAK1660237.1"/>
    <property type="molecule type" value="Genomic_DNA"/>
</dbReference>
<keyword evidence="4" id="KW-1185">Reference proteome</keyword>
<dbReference type="GO" id="GO:0005739">
    <property type="term" value="C:mitochondrion"/>
    <property type="evidence" value="ECO:0007669"/>
    <property type="project" value="TreeGrafter"/>
</dbReference>
<evidence type="ECO:0000313" key="4">
    <source>
        <dbReference type="Proteomes" id="UP001231189"/>
    </source>
</evidence>
<feature type="chain" id="PRO_5041940961" evidence="2">
    <location>
        <begin position="28"/>
        <end position="133"/>
    </location>
</feature>
<organism evidence="3 4">
    <name type="scientific">Lolium multiflorum</name>
    <name type="common">Italian ryegrass</name>
    <name type="synonym">Lolium perenne subsp. multiflorum</name>
    <dbReference type="NCBI Taxonomy" id="4521"/>
    <lineage>
        <taxon>Eukaryota</taxon>
        <taxon>Viridiplantae</taxon>
        <taxon>Streptophyta</taxon>
        <taxon>Embryophyta</taxon>
        <taxon>Tracheophyta</taxon>
        <taxon>Spermatophyta</taxon>
        <taxon>Magnoliopsida</taxon>
        <taxon>Liliopsida</taxon>
        <taxon>Poales</taxon>
        <taxon>Poaceae</taxon>
        <taxon>BOP clade</taxon>
        <taxon>Pooideae</taxon>
        <taxon>Poodae</taxon>
        <taxon>Poeae</taxon>
        <taxon>Poeae Chloroplast Group 2 (Poeae type)</taxon>
        <taxon>Loliodinae</taxon>
        <taxon>Loliinae</taxon>
        <taxon>Lolium</taxon>
    </lineage>
</organism>
<keyword evidence="2" id="KW-0732">Signal</keyword>
<gene>
    <name evidence="3" type="ORF">QYE76_048396</name>
</gene>
<feature type="region of interest" description="Disordered" evidence="1">
    <location>
        <begin position="29"/>
        <end position="56"/>
    </location>
</feature>
<dbReference type="Proteomes" id="UP001231189">
    <property type="component" value="Unassembled WGS sequence"/>
</dbReference>
<dbReference type="AlphaFoldDB" id="A0AAD8SKZ2"/>
<proteinExistence type="predicted"/>
<dbReference type="PROSITE" id="PS00195">
    <property type="entry name" value="GLUTAREDOXIN_1"/>
    <property type="match status" value="1"/>
</dbReference>
<feature type="signal peptide" evidence="2">
    <location>
        <begin position="1"/>
        <end position="27"/>
    </location>
</feature>
<protein>
    <submittedName>
        <fullName evidence="3">Uncharacterized protein</fullName>
    </submittedName>
</protein>
<evidence type="ECO:0000256" key="1">
    <source>
        <dbReference type="SAM" id="MobiDB-lite"/>
    </source>
</evidence>
<dbReference type="PANTHER" id="PTHR12782:SF5">
    <property type="entry name" value="PROSTAGLANDIN E SYNTHASE 2"/>
    <property type="match status" value="1"/>
</dbReference>